<dbReference type="EMBL" id="PYGF01000005">
    <property type="protein sequence ID" value="PSL04472.1"/>
    <property type="molecule type" value="Genomic_DNA"/>
</dbReference>
<dbReference type="Proteomes" id="UP000240708">
    <property type="component" value="Unassembled WGS sequence"/>
</dbReference>
<comment type="caution">
    <text evidence="1">The sequence shown here is derived from an EMBL/GenBank/DDBJ whole genome shotgun (WGS) entry which is preliminary data.</text>
</comment>
<dbReference type="AlphaFoldDB" id="A0A2P8E4T3"/>
<evidence type="ECO:0000313" key="2">
    <source>
        <dbReference type="Proteomes" id="UP000240708"/>
    </source>
</evidence>
<evidence type="ECO:0000313" key="1">
    <source>
        <dbReference type="EMBL" id="PSL04472.1"/>
    </source>
</evidence>
<protein>
    <submittedName>
        <fullName evidence="1">Uncharacterized protein</fullName>
    </submittedName>
</protein>
<organism evidence="1 2">
    <name type="scientific">Cecembia rubra</name>
    <dbReference type="NCBI Taxonomy" id="1485585"/>
    <lineage>
        <taxon>Bacteria</taxon>
        <taxon>Pseudomonadati</taxon>
        <taxon>Bacteroidota</taxon>
        <taxon>Cytophagia</taxon>
        <taxon>Cytophagales</taxon>
        <taxon>Cyclobacteriaceae</taxon>
        <taxon>Cecembia</taxon>
    </lineage>
</organism>
<sequence>MGLVFKNLFFRLANVINLLKEIISDEAVFNLSFYGKFVFDFKENSAATGYSFY</sequence>
<name>A0A2P8E4T3_9BACT</name>
<proteinExistence type="predicted"/>
<reference evidence="1 2" key="1">
    <citation type="submission" date="2018-03" db="EMBL/GenBank/DDBJ databases">
        <title>Genomic Encyclopedia of Archaeal and Bacterial Type Strains, Phase II (KMG-II): from individual species to whole genera.</title>
        <authorList>
            <person name="Goeker M."/>
        </authorList>
    </citation>
    <scope>NUCLEOTIDE SEQUENCE [LARGE SCALE GENOMIC DNA]</scope>
    <source>
        <strain evidence="1 2">DSM 28057</strain>
    </source>
</reference>
<accession>A0A2P8E4T3</accession>
<gene>
    <name evidence="1" type="ORF">CLV48_105216</name>
</gene>
<keyword evidence="2" id="KW-1185">Reference proteome</keyword>